<dbReference type="Gene3D" id="3.40.50.150">
    <property type="entry name" value="Vaccinia Virus protein VP39"/>
    <property type="match status" value="1"/>
</dbReference>
<dbReference type="Pfam" id="PF03602">
    <property type="entry name" value="Cons_hypoth95"/>
    <property type="match status" value="1"/>
</dbReference>
<accession>A0AAW6U260</accession>
<protein>
    <submittedName>
        <fullName evidence="3">RsmD family RNA methyltransferase</fullName>
    </submittedName>
</protein>
<evidence type="ECO:0000313" key="3">
    <source>
        <dbReference type="EMBL" id="MDI6451987.1"/>
    </source>
</evidence>
<comment type="caution">
    <text evidence="3">The sequence shown here is derived from an EMBL/GenBank/DDBJ whole genome shotgun (WGS) entry which is preliminary data.</text>
</comment>
<dbReference type="Proteomes" id="UP001431532">
    <property type="component" value="Unassembled WGS sequence"/>
</dbReference>
<gene>
    <name evidence="3" type="ORF">QJ521_00290</name>
</gene>
<dbReference type="InterPro" id="IPR004398">
    <property type="entry name" value="RNA_MeTrfase_RsmD"/>
</dbReference>
<dbReference type="CDD" id="cd02440">
    <property type="entry name" value="AdoMet_MTases"/>
    <property type="match status" value="1"/>
</dbReference>
<name>A0AAW6U260_9MOLU</name>
<reference evidence="3" key="1">
    <citation type="submission" date="2023-05" db="EMBL/GenBank/DDBJ databases">
        <title>Mariniplasma microaerophilum sp. nov., a novel anaerobic mollicute isolated from terrestrial mud volcano, Taman Peninsula, Russia.</title>
        <authorList>
            <person name="Khomyakova M.A."/>
            <person name="Merkel A.Y."/>
            <person name="Slobodkin A.I."/>
        </authorList>
    </citation>
    <scope>NUCLEOTIDE SEQUENCE</scope>
    <source>
        <strain evidence="3">M4Ah</strain>
    </source>
</reference>
<sequence length="177" mass="19811">MRIVGGKHRGRNLLRVNKPTTRETSDFVKESVFGILGGRTPGIVLDLFAGAGSYGLEAISRGASLLYAVDSDIAAILTVVENAKNMGETDKLKALHRPYDRFLNKLNKDVRFDLVFLDPPYFMNICEDILIKLYAFLSPSAKVVCETNKFTELGDVAGYTKIKERVYGRKKITIYQK</sequence>
<dbReference type="PIRSF" id="PIRSF004553">
    <property type="entry name" value="CHP00095"/>
    <property type="match status" value="1"/>
</dbReference>
<dbReference type="AlphaFoldDB" id="A0AAW6U260"/>
<dbReference type="InterPro" id="IPR002052">
    <property type="entry name" value="DNA_methylase_N6_adenine_CS"/>
</dbReference>
<keyword evidence="4" id="KW-1185">Reference proteome</keyword>
<dbReference type="PROSITE" id="PS00092">
    <property type="entry name" value="N6_MTASE"/>
    <property type="match status" value="1"/>
</dbReference>
<evidence type="ECO:0000313" key="4">
    <source>
        <dbReference type="Proteomes" id="UP001431532"/>
    </source>
</evidence>
<dbReference type="GO" id="GO:0031167">
    <property type="term" value="P:rRNA methylation"/>
    <property type="evidence" value="ECO:0007669"/>
    <property type="project" value="InterPro"/>
</dbReference>
<dbReference type="RefSeq" id="WP_282838368.1">
    <property type="nucleotide sequence ID" value="NZ_JASCXW010000001.1"/>
</dbReference>
<organism evidence="3 4">
    <name type="scientific">Peloplasma aerotolerans</name>
    <dbReference type="NCBI Taxonomy" id="3044389"/>
    <lineage>
        <taxon>Bacteria</taxon>
        <taxon>Bacillati</taxon>
        <taxon>Mycoplasmatota</taxon>
        <taxon>Mollicutes</taxon>
        <taxon>Acholeplasmatales</taxon>
        <taxon>Acholeplasmataceae</taxon>
        <taxon>Peloplasma</taxon>
    </lineage>
</organism>
<evidence type="ECO:0000256" key="2">
    <source>
        <dbReference type="ARBA" id="ARBA00022679"/>
    </source>
</evidence>
<dbReference type="GO" id="GO:0008168">
    <property type="term" value="F:methyltransferase activity"/>
    <property type="evidence" value="ECO:0007669"/>
    <property type="project" value="UniProtKB-KW"/>
</dbReference>
<dbReference type="GO" id="GO:0003676">
    <property type="term" value="F:nucleic acid binding"/>
    <property type="evidence" value="ECO:0007669"/>
    <property type="project" value="InterPro"/>
</dbReference>
<dbReference type="PANTHER" id="PTHR43542">
    <property type="entry name" value="METHYLTRANSFERASE"/>
    <property type="match status" value="1"/>
</dbReference>
<dbReference type="SUPFAM" id="SSF53335">
    <property type="entry name" value="S-adenosyl-L-methionine-dependent methyltransferases"/>
    <property type="match status" value="1"/>
</dbReference>
<dbReference type="InterPro" id="IPR029063">
    <property type="entry name" value="SAM-dependent_MTases_sf"/>
</dbReference>
<dbReference type="PANTHER" id="PTHR43542:SF1">
    <property type="entry name" value="METHYLTRANSFERASE"/>
    <property type="match status" value="1"/>
</dbReference>
<dbReference type="EMBL" id="JASCXW010000001">
    <property type="protein sequence ID" value="MDI6451987.1"/>
    <property type="molecule type" value="Genomic_DNA"/>
</dbReference>
<keyword evidence="1 3" id="KW-0489">Methyltransferase</keyword>
<proteinExistence type="predicted"/>
<keyword evidence="2" id="KW-0808">Transferase</keyword>
<evidence type="ECO:0000256" key="1">
    <source>
        <dbReference type="ARBA" id="ARBA00022603"/>
    </source>
</evidence>